<reference evidence="2" key="1">
    <citation type="journal article" date="2014" name="Int. J. Syst. Evol. Microbiol.">
        <title>Complete genome sequence of Corynebacterium casei LMG S-19264T (=DSM 44701T), isolated from a smear-ripened cheese.</title>
        <authorList>
            <consortium name="US DOE Joint Genome Institute (JGI-PGF)"/>
            <person name="Walter F."/>
            <person name="Albersmeier A."/>
            <person name="Kalinowski J."/>
            <person name="Ruckert C."/>
        </authorList>
    </citation>
    <scope>NUCLEOTIDE SEQUENCE</scope>
    <source>
        <strain evidence="2">CGMCC 4.5737</strain>
    </source>
</reference>
<dbReference type="AlphaFoldDB" id="A0A8J3FTQ5"/>
<dbReference type="PANTHER" id="PTHR18640">
    <property type="entry name" value="SOLUTE CARRIER FAMILY 10 MEMBER 7"/>
    <property type="match status" value="1"/>
</dbReference>
<feature type="transmembrane region" description="Helical" evidence="1">
    <location>
        <begin position="235"/>
        <end position="255"/>
    </location>
</feature>
<dbReference type="InterPro" id="IPR016833">
    <property type="entry name" value="Put_Na-Bile_cotransptr"/>
</dbReference>
<evidence type="ECO:0000313" key="2">
    <source>
        <dbReference type="EMBL" id="GGM36130.1"/>
    </source>
</evidence>
<gene>
    <name evidence="2" type="ORF">GCM10012275_04160</name>
</gene>
<feature type="transmembrane region" description="Helical" evidence="1">
    <location>
        <begin position="168"/>
        <end position="186"/>
    </location>
</feature>
<dbReference type="RefSeq" id="WP_229685856.1">
    <property type="nucleotide sequence ID" value="NZ_BMMK01000001.1"/>
</dbReference>
<feature type="transmembrane region" description="Helical" evidence="1">
    <location>
        <begin position="103"/>
        <end position="124"/>
    </location>
</feature>
<sequence>MNRILNGVRQFVDLYIVAILATVVLASLLPARGDGAVFFDYATDVAIALLFFLYGARLSTEAVVEGVRHWRLHLVVFLSTFALFPLLGLASQLLVPGILTKQLALGVMFTCALPSTVQSSIAFTSIARGNVAAAIVSASFSNLIGIFITPVLVALMLTTDGGGFSPSAVLDIVVQLLLPFLAGQFARRWIGGWLAHNRKVLGLVDRGSILLVVYAAFSEGVVNGIWHQLSATDMVGLLAVNVVLLAIVLVTTSWGSRKLGFSREDRIAIVFCGSKKSLASGVPMASVLFPAQTVGLIVLPLMLFHQIQLMTCAVLARRYAASAPAPDAAPAASGQPAQAAA</sequence>
<dbReference type="Gene3D" id="1.20.1530.20">
    <property type="match status" value="1"/>
</dbReference>
<proteinExistence type="predicted"/>
<keyword evidence="1" id="KW-0472">Membrane</keyword>
<dbReference type="Proteomes" id="UP000637578">
    <property type="component" value="Unassembled WGS sequence"/>
</dbReference>
<name>A0A8J3FTQ5_9PSEU</name>
<dbReference type="GO" id="GO:0005886">
    <property type="term" value="C:plasma membrane"/>
    <property type="evidence" value="ECO:0007669"/>
    <property type="project" value="TreeGrafter"/>
</dbReference>
<feature type="transmembrane region" description="Helical" evidence="1">
    <location>
        <begin position="12"/>
        <end position="29"/>
    </location>
</feature>
<feature type="transmembrane region" description="Helical" evidence="1">
    <location>
        <begin position="267"/>
        <end position="289"/>
    </location>
</feature>
<evidence type="ECO:0000313" key="3">
    <source>
        <dbReference type="Proteomes" id="UP000637578"/>
    </source>
</evidence>
<dbReference type="Pfam" id="PF13593">
    <property type="entry name" value="SBF_like"/>
    <property type="match status" value="1"/>
</dbReference>
<keyword evidence="3" id="KW-1185">Reference proteome</keyword>
<keyword evidence="1" id="KW-1133">Transmembrane helix</keyword>
<dbReference type="PANTHER" id="PTHR18640:SF5">
    <property type="entry name" value="SODIUM_BILE ACID COTRANSPORTER 7"/>
    <property type="match status" value="1"/>
</dbReference>
<keyword evidence="1" id="KW-0812">Transmembrane</keyword>
<feature type="transmembrane region" description="Helical" evidence="1">
    <location>
        <begin position="72"/>
        <end position="91"/>
    </location>
</feature>
<feature type="transmembrane region" description="Helical" evidence="1">
    <location>
        <begin position="41"/>
        <end position="60"/>
    </location>
</feature>
<feature type="transmembrane region" description="Helical" evidence="1">
    <location>
        <begin position="207"/>
        <end position="229"/>
    </location>
</feature>
<feature type="transmembrane region" description="Helical" evidence="1">
    <location>
        <begin position="131"/>
        <end position="156"/>
    </location>
</feature>
<dbReference type="InterPro" id="IPR038770">
    <property type="entry name" value="Na+/solute_symporter_sf"/>
</dbReference>
<protein>
    <submittedName>
        <fullName evidence="2">Bile acid:sodium symporter</fullName>
    </submittedName>
</protein>
<organism evidence="2 3">
    <name type="scientific">Longimycelium tulufanense</name>
    <dbReference type="NCBI Taxonomy" id="907463"/>
    <lineage>
        <taxon>Bacteria</taxon>
        <taxon>Bacillati</taxon>
        <taxon>Actinomycetota</taxon>
        <taxon>Actinomycetes</taxon>
        <taxon>Pseudonocardiales</taxon>
        <taxon>Pseudonocardiaceae</taxon>
        <taxon>Longimycelium</taxon>
    </lineage>
</organism>
<comment type="caution">
    <text evidence="2">The sequence shown here is derived from an EMBL/GenBank/DDBJ whole genome shotgun (WGS) entry which is preliminary data.</text>
</comment>
<dbReference type="PIRSF" id="PIRSF026166">
    <property type="entry name" value="UCP026166"/>
    <property type="match status" value="1"/>
</dbReference>
<dbReference type="EMBL" id="BMMK01000001">
    <property type="protein sequence ID" value="GGM36130.1"/>
    <property type="molecule type" value="Genomic_DNA"/>
</dbReference>
<reference evidence="2" key="2">
    <citation type="submission" date="2020-09" db="EMBL/GenBank/DDBJ databases">
        <authorList>
            <person name="Sun Q."/>
            <person name="Zhou Y."/>
        </authorList>
    </citation>
    <scope>NUCLEOTIDE SEQUENCE</scope>
    <source>
        <strain evidence="2">CGMCC 4.5737</strain>
    </source>
</reference>
<accession>A0A8J3FTQ5</accession>
<evidence type="ECO:0000256" key="1">
    <source>
        <dbReference type="SAM" id="Phobius"/>
    </source>
</evidence>